<name>A0A850H3T9_9SPHN</name>
<dbReference type="PANTHER" id="PTHR43857">
    <property type="entry name" value="BLR7761 PROTEIN"/>
    <property type="match status" value="1"/>
</dbReference>
<dbReference type="PANTHER" id="PTHR43857:SF1">
    <property type="entry name" value="YJGH FAMILY PROTEIN"/>
    <property type="match status" value="1"/>
</dbReference>
<keyword evidence="2" id="KW-1185">Reference proteome</keyword>
<evidence type="ECO:0000313" key="1">
    <source>
        <dbReference type="EMBL" id="NVE93827.1"/>
    </source>
</evidence>
<dbReference type="InterPro" id="IPR006175">
    <property type="entry name" value="YjgF/YER057c/UK114"/>
</dbReference>
<dbReference type="AlphaFoldDB" id="A0A850H3T9"/>
<dbReference type="SUPFAM" id="SSF55298">
    <property type="entry name" value="YjgF-like"/>
    <property type="match status" value="1"/>
</dbReference>
<dbReference type="InterPro" id="IPR035959">
    <property type="entry name" value="RutC-like_sf"/>
</dbReference>
<comment type="caution">
    <text evidence="1">The sequence shown here is derived from an EMBL/GenBank/DDBJ whole genome shotgun (WGS) entry which is preliminary data.</text>
</comment>
<dbReference type="Gene3D" id="3.30.1330.40">
    <property type="entry name" value="RutC-like"/>
    <property type="match status" value="1"/>
</dbReference>
<dbReference type="EMBL" id="JABWTA010000001">
    <property type="protein sequence ID" value="NVE93827.1"/>
    <property type="molecule type" value="Genomic_DNA"/>
</dbReference>
<proteinExistence type="predicted"/>
<evidence type="ECO:0000313" key="2">
    <source>
        <dbReference type="Proteomes" id="UP000546031"/>
    </source>
</evidence>
<protein>
    <submittedName>
        <fullName evidence="1">RidA family protein</fullName>
    </submittedName>
</protein>
<dbReference type="Proteomes" id="UP000546031">
    <property type="component" value="Unassembled WGS sequence"/>
</dbReference>
<gene>
    <name evidence="1" type="ORF">HUO12_02840</name>
</gene>
<organism evidence="1 2">
    <name type="scientific">Altererythrobacter lutimaris</name>
    <dbReference type="NCBI Taxonomy" id="2743979"/>
    <lineage>
        <taxon>Bacteria</taxon>
        <taxon>Pseudomonadati</taxon>
        <taxon>Pseudomonadota</taxon>
        <taxon>Alphaproteobacteria</taxon>
        <taxon>Sphingomonadales</taxon>
        <taxon>Erythrobacteraceae</taxon>
        <taxon>Altererythrobacter</taxon>
    </lineage>
</organism>
<sequence length="131" mass="14084">METKTHNPTPWLQGFGLNHAVEVTGATRTVYFAGQTASDAEGHPMHPGDIVAQYKLAWQNLVDALASAGMTPENIVRLNFYTTDVDAFMASAEQTMPVHGEAGAQVAATLLGVQRLYDPEIMIEIEAIAVA</sequence>
<dbReference type="RefSeq" id="WP_176272169.1">
    <property type="nucleotide sequence ID" value="NZ_JABWTA010000001.1"/>
</dbReference>
<reference evidence="1 2" key="1">
    <citation type="submission" date="2020-06" db="EMBL/GenBank/DDBJ databases">
        <title>Altererythrobacter lutimaris sp. nov., a marine bacterium isolated from a tidal flat.</title>
        <authorList>
            <person name="Kim D."/>
            <person name="Yoo Y."/>
            <person name="Kim J.-J."/>
        </authorList>
    </citation>
    <scope>NUCLEOTIDE SEQUENCE [LARGE SCALE GENOMIC DNA]</scope>
    <source>
        <strain evidence="1 2">JGD-16</strain>
    </source>
</reference>
<dbReference type="Pfam" id="PF01042">
    <property type="entry name" value="Ribonuc_L-PSP"/>
    <property type="match status" value="1"/>
</dbReference>
<accession>A0A850H3T9</accession>